<evidence type="ECO:0000313" key="5">
    <source>
        <dbReference type="WBParaSite" id="TTAC_0000194101-mRNA-1"/>
    </source>
</evidence>
<dbReference type="STRING" id="6205.A0A0R3WMF3"/>
<feature type="domain" description="BEACH" evidence="2">
    <location>
        <begin position="1"/>
        <end position="88"/>
    </location>
</feature>
<dbReference type="InterPro" id="IPR001680">
    <property type="entry name" value="WD40_rpt"/>
</dbReference>
<dbReference type="GO" id="GO:0019901">
    <property type="term" value="F:protein kinase binding"/>
    <property type="evidence" value="ECO:0007669"/>
    <property type="project" value="TreeGrafter"/>
</dbReference>
<sequence length="406" mass="43116">MGSDRTSRDHKSLGSLLTSNQLEPPDFRTRTYFVKNAGILPRRSGVNISFISTIAGVTDPVLREALEGQITCFGQTPSQLLTTPHPPRGSALAVCPRLFAPPVHEVTARLRPASHASILNLFFVSTPHHGVGGDVFLLTVSANCVFTVNRWNKSAAATAVAADSVFKVTSPTSSSADSSETTRFQEPSVPPPSSHSSSLTSNRPASATLPAISAENQATPILTLDSTPLAPNPSGNRRYIGENMDPSIRLTANNFVITSDGRAIVACGYFDYSFRIFSVDSGRCVQSVCGHQDVVTCLGHSESTATGHCYLASGGRDGLVCLWIFDTKSLSLFGHCRFRVSLCSLKLLSHSLLLNMLLFIAGAMPMPHVTLVGHQNALQCIAISAELGLVFSGSEGKSSLSGTPNS</sequence>
<feature type="compositionally biased region" description="Low complexity" evidence="1">
    <location>
        <begin position="169"/>
        <end position="182"/>
    </location>
</feature>
<dbReference type="InterPro" id="IPR036372">
    <property type="entry name" value="BEACH_dom_sf"/>
</dbReference>
<dbReference type="GO" id="GO:0008104">
    <property type="term" value="P:intracellular protein localization"/>
    <property type="evidence" value="ECO:0007669"/>
    <property type="project" value="TreeGrafter"/>
</dbReference>
<reference evidence="5" key="1">
    <citation type="submission" date="2017-02" db="UniProtKB">
        <authorList>
            <consortium name="WormBaseParasite"/>
        </authorList>
    </citation>
    <scope>IDENTIFICATION</scope>
</reference>
<dbReference type="InterPro" id="IPR000409">
    <property type="entry name" value="BEACH_dom"/>
</dbReference>
<evidence type="ECO:0000256" key="1">
    <source>
        <dbReference type="SAM" id="MobiDB-lite"/>
    </source>
</evidence>
<feature type="compositionally biased region" description="Low complexity" evidence="1">
    <location>
        <begin position="194"/>
        <end position="204"/>
    </location>
</feature>
<dbReference type="WBParaSite" id="TTAC_0000194101-mRNA-1">
    <property type="protein sequence ID" value="TTAC_0000194101-mRNA-1"/>
    <property type="gene ID" value="TTAC_0000194101"/>
</dbReference>
<organism evidence="5">
    <name type="scientific">Hydatigena taeniaeformis</name>
    <name type="common">Feline tapeworm</name>
    <name type="synonym">Taenia taeniaeformis</name>
    <dbReference type="NCBI Taxonomy" id="6205"/>
    <lineage>
        <taxon>Eukaryota</taxon>
        <taxon>Metazoa</taxon>
        <taxon>Spiralia</taxon>
        <taxon>Lophotrochozoa</taxon>
        <taxon>Platyhelminthes</taxon>
        <taxon>Cestoda</taxon>
        <taxon>Eucestoda</taxon>
        <taxon>Cyclophyllidea</taxon>
        <taxon>Taeniidae</taxon>
        <taxon>Hydatigera</taxon>
    </lineage>
</organism>
<dbReference type="GO" id="GO:0005829">
    <property type="term" value="C:cytosol"/>
    <property type="evidence" value="ECO:0007669"/>
    <property type="project" value="TreeGrafter"/>
</dbReference>
<reference evidence="3 4" key="2">
    <citation type="submission" date="2018-11" db="EMBL/GenBank/DDBJ databases">
        <authorList>
            <consortium name="Pathogen Informatics"/>
        </authorList>
    </citation>
    <scope>NUCLEOTIDE SEQUENCE [LARGE SCALE GENOMIC DNA]</scope>
</reference>
<dbReference type="OrthoDB" id="26681at2759"/>
<dbReference type="PROSITE" id="PS50197">
    <property type="entry name" value="BEACH"/>
    <property type="match status" value="1"/>
</dbReference>
<feature type="region of interest" description="Disordered" evidence="1">
    <location>
        <begin position="169"/>
        <end position="204"/>
    </location>
</feature>
<dbReference type="Proteomes" id="UP000274429">
    <property type="component" value="Unassembled WGS sequence"/>
</dbReference>
<dbReference type="SUPFAM" id="SSF50978">
    <property type="entry name" value="WD40 repeat-like"/>
    <property type="match status" value="1"/>
</dbReference>
<dbReference type="AlphaFoldDB" id="A0A0R3WMF3"/>
<dbReference type="SUPFAM" id="SSF81837">
    <property type="entry name" value="BEACH domain"/>
    <property type="match status" value="1"/>
</dbReference>
<dbReference type="Gene3D" id="2.130.10.10">
    <property type="entry name" value="YVTN repeat-like/Quinoprotein amine dehydrogenase"/>
    <property type="match status" value="1"/>
</dbReference>
<dbReference type="EMBL" id="UYWX01000612">
    <property type="protein sequence ID" value="VDM18668.1"/>
    <property type="molecule type" value="Genomic_DNA"/>
</dbReference>
<evidence type="ECO:0000259" key="2">
    <source>
        <dbReference type="PROSITE" id="PS50197"/>
    </source>
</evidence>
<feature type="region of interest" description="Disordered" evidence="1">
    <location>
        <begin position="1"/>
        <end position="22"/>
    </location>
</feature>
<dbReference type="InterPro" id="IPR046851">
    <property type="entry name" value="NBCH_WD40"/>
</dbReference>
<feature type="compositionally biased region" description="Basic and acidic residues" evidence="1">
    <location>
        <begin position="1"/>
        <end position="12"/>
    </location>
</feature>
<protein>
    <submittedName>
        <fullName evidence="5">BEACH domain-containing protein</fullName>
    </submittedName>
</protein>
<evidence type="ECO:0000313" key="4">
    <source>
        <dbReference type="Proteomes" id="UP000274429"/>
    </source>
</evidence>
<dbReference type="Pfam" id="PF20426">
    <property type="entry name" value="NBCH_WD40"/>
    <property type="match status" value="1"/>
</dbReference>
<accession>A0A0R3WMF3</accession>
<dbReference type="InterPro" id="IPR036322">
    <property type="entry name" value="WD40_repeat_dom_sf"/>
</dbReference>
<dbReference type="SMART" id="SM00320">
    <property type="entry name" value="WD40"/>
    <property type="match status" value="2"/>
</dbReference>
<dbReference type="PANTHER" id="PTHR13743">
    <property type="entry name" value="BEIGE/BEACH-RELATED"/>
    <property type="match status" value="1"/>
</dbReference>
<name>A0A0R3WMF3_HYDTA</name>
<evidence type="ECO:0000313" key="3">
    <source>
        <dbReference type="EMBL" id="VDM18668.1"/>
    </source>
</evidence>
<gene>
    <name evidence="3" type="ORF">TTAC_LOCUS1928</name>
</gene>
<keyword evidence="4" id="KW-1185">Reference proteome</keyword>
<dbReference type="InterPro" id="IPR015943">
    <property type="entry name" value="WD40/YVTN_repeat-like_dom_sf"/>
</dbReference>
<dbReference type="Gene3D" id="1.10.1540.10">
    <property type="entry name" value="BEACH domain"/>
    <property type="match status" value="1"/>
</dbReference>
<dbReference type="PANTHER" id="PTHR13743:SF162">
    <property type="entry name" value="NEUROBEACHIN"/>
    <property type="match status" value="1"/>
</dbReference>
<dbReference type="GO" id="GO:0016020">
    <property type="term" value="C:membrane"/>
    <property type="evidence" value="ECO:0007669"/>
    <property type="project" value="TreeGrafter"/>
</dbReference>
<proteinExistence type="predicted"/>
<dbReference type="InterPro" id="IPR050865">
    <property type="entry name" value="BEACH_Domain"/>
</dbReference>